<sequence>MTRRADPVALTENPPADAERDALLAAAGQPPAERAPGGFRGVAAFWARDRDLLVGQGVVLELRRSAAARRELTATDDPRLAVGLIELLCVRPEYRWDGLEERLMRALLHRFRARVPCRDALIYVGETRAPVLLSTLVDVAPSAVDPLLRPGQSRS</sequence>
<name>A0A0M7BG06_9RHOB</name>
<dbReference type="InterPro" id="IPR016181">
    <property type="entry name" value="Acyl_CoA_acyltransferase"/>
</dbReference>
<gene>
    <name evidence="1" type="ORF">JSE7799_03047</name>
</gene>
<dbReference type="Proteomes" id="UP000049455">
    <property type="component" value="Unassembled WGS sequence"/>
</dbReference>
<dbReference type="RefSeq" id="WP_055664380.1">
    <property type="nucleotide sequence ID" value="NZ_CYPR01000203.1"/>
</dbReference>
<dbReference type="SUPFAM" id="SSF55729">
    <property type="entry name" value="Acyl-CoA N-acyltransferases (Nat)"/>
    <property type="match status" value="1"/>
</dbReference>
<proteinExistence type="predicted"/>
<dbReference type="EMBL" id="CYPR01000203">
    <property type="protein sequence ID" value="CUH40315.1"/>
    <property type="molecule type" value="Genomic_DNA"/>
</dbReference>
<dbReference type="STRING" id="313367.JSE7799_03047"/>
<evidence type="ECO:0008006" key="3">
    <source>
        <dbReference type="Google" id="ProtNLM"/>
    </source>
</evidence>
<dbReference type="OrthoDB" id="7658050at2"/>
<organism evidence="1 2">
    <name type="scientific">Jannaschia seosinensis</name>
    <dbReference type="NCBI Taxonomy" id="313367"/>
    <lineage>
        <taxon>Bacteria</taxon>
        <taxon>Pseudomonadati</taxon>
        <taxon>Pseudomonadota</taxon>
        <taxon>Alphaproteobacteria</taxon>
        <taxon>Rhodobacterales</taxon>
        <taxon>Roseobacteraceae</taxon>
        <taxon>Jannaschia</taxon>
    </lineage>
</organism>
<dbReference type="Gene3D" id="3.40.630.30">
    <property type="match status" value="1"/>
</dbReference>
<keyword evidence="2" id="KW-1185">Reference proteome</keyword>
<evidence type="ECO:0000313" key="1">
    <source>
        <dbReference type="EMBL" id="CUH40315.1"/>
    </source>
</evidence>
<reference evidence="1 2" key="1">
    <citation type="submission" date="2015-09" db="EMBL/GenBank/DDBJ databases">
        <authorList>
            <person name="Jackson K.R."/>
            <person name="Lunt B.L."/>
            <person name="Fisher J.N.B."/>
            <person name="Gardner A.V."/>
            <person name="Bailey M.E."/>
            <person name="Deus L.M."/>
            <person name="Earl A.S."/>
            <person name="Gibby P.D."/>
            <person name="Hartmann K.A."/>
            <person name="Liu J.E."/>
            <person name="Manci A.M."/>
            <person name="Nielsen D.A."/>
            <person name="Solomon M.B."/>
            <person name="Breakwell D.P."/>
            <person name="Burnett S.H."/>
            <person name="Grose J.H."/>
        </authorList>
    </citation>
    <scope>NUCLEOTIDE SEQUENCE [LARGE SCALE GENOMIC DNA]</scope>
    <source>
        <strain evidence="1 2">CECT 7799</strain>
    </source>
</reference>
<evidence type="ECO:0000313" key="2">
    <source>
        <dbReference type="Proteomes" id="UP000049455"/>
    </source>
</evidence>
<protein>
    <recommendedName>
        <fullName evidence="3">N-acetyltransferase domain-containing protein</fullName>
    </recommendedName>
</protein>
<accession>A0A0M7BG06</accession>
<dbReference type="AlphaFoldDB" id="A0A0M7BG06"/>